<dbReference type="Gene3D" id="3.40.50.2020">
    <property type="match status" value="1"/>
</dbReference>
<dbReference type="EMBL" id="MFIA01000032">
    <property type="protein sequence ID" value="OGF82052.1"/>
    <property type="molecule type" value="Genomic_DNA"/>
</dbReference>
<dbReference type="CDD" id="cd06223">
    <property type="entry name" value="PRTases_typeI"/>
    <property type="match status" value="1"/>
</dbReference>
<sequence length="145" mass="16640">MYIKECDGKKYLFYTSVDFETDFPILVKKIRELEKTRMPGFTGVMGIGRGGNHLELWLSHALNVETVSGGVTKNTLVVDDIADTGKTLLTYKDRDVIIATSFYHRQSLVVPHIWIHEKTPDIYEVVFPCERYSQRILTMFPLPSP</sequence>
<evidence type="ECO:0008006" key="3">
    <source>
        <dbReference type="Google" id="ProtNLM"/>
    </source>
</evidence>
<proteinExistence type="predicted"/>
<dbReference type="Proteomes" id="UP000178046">
    <property type="component" value="Unassembled WGS sequence"/>
</dbReference>
<comment type="caution">
    <text evidence="1">The sequence shown here is derived from an EMBL/GenBank/DDBJ whole genome shotgun (WGS) entry which is preliminary data.</text>
</comment>
<protein>
    <recommendedName>
        <fullName evidence="3">Phosphoribosyltransferase domain-containing protein</fullName>
    </recommendedName>
</protein>
<evidence type="ECO:0000313" key="1">
    <source>
        <dbReference type="EMBL" id="OGF82052.1"/>
    </source>
</evidence>
<dbReference type="SUPFAM" id="SSF53271">
    <property type="entry name" value="PRTase-like"/>
    <property type="match status" value="1"/>
</dbReference>
<dbReference type="AlphaFoldDB" id="A0A1F5X2D7"/>
<dbReference type="InterPro" id="IPR000836">
    <property type="entry name" value="PRTase_dom"/>
</dbReference>
<evidence type="ECO:0000313" key="2">
    <source>
        <dbReference type="Proteomes" id="UP000178046"/>
    </source>
</evidence>
<reference evidence="1 2" key="1">
    <citation type="journal article" date="2016" name="Nat. Commun.">
        <title>Thousands of microbial genomes shed light on interconnected biogeochemical processes in an aquifer system.</title>
        <authorList>
            <person name="Anantharaman K."/>
            <person name="Brown C.T."/>
            <person name="Hug L.A."/>
            <person name="Sharon I."/>
            <person name="Castelle C.J."/>
            <person name="Probst A.J."/>
            <person name="Thomas B.C."/>
            <person name="Singh A."/>
            <person name="Wilkins M.J."/>
            <person name="Karaoz U."/>
            <person name="Brodie E.L."/>
            <person name="Williams K.H."/>
            <person name="Hubbard S.S."/>
            <person name="Banfield J.F."/>
        </authorList>
    </citation>
    <scope>NUCLEOTIDE SEQUENCE [LARGE SCALE GENOMIC DNA]</scope>
</reference>
<gene>
    <name evidence="1" type="ORF">A2924_03770</name>
</gene>
<organism evidence="1 2">
    <name type="scientific">Candidatus Giovannonibacteria bacterium RIFCSPLOWO2_01_FULL_44_16</name>
    <dbReference type="NCBI Taxonomy" id="1798348"/>
    <lineage>
        <taxon>Bacteria</taxon>
        <taxon>Candidatus Giovannoniibacteriota</taxon>
    </lineage>
</organism>
<name>A0A1F5X2D7_9BACT</name>
<dbReference type="InterPro" id="IPR029057">
    <property type="entry name" value="PRTase-like"/>
</dbReference>
<accession>A0A1F5X2D7</accession>